<reference evidence="8 9" key="1">
    <citation type="submission" date="2019-01" db="EMBL/GenBank/DDBJ databases">
        <title>Draft genome sequences of the type strains of six Macrococcus species.</title>
        <authorList>
            <person name="Mazhar S."/>
            <person name="Altermann E."/>
            <person name="Hill C."/>
            <person name="Mcauliffe O."/>
        </authorList>
    </citation>
    <scope>NUCLEOTIDE SEQUENCE [LARGE SCALE GENOMIC DNA]</scope>
    <source>
        <strain evidence="8 9">ATCC 51828</strain>
    </source>
</reference>
<keyword evidence="9" id="KW-1185">Reference proteome</keyword>
<dbReference type="InterPro" id="IPR007168">
    <property type="entry name" value="Phageshock_PspC_N"/>
</dbReference>
<dbReference type="OrthoDB" id="9815286at2"/>
<dbReference type="Proteomes" id="UP000295280">
    <property type="component" value="Unassembled WGS sequence"/>
</dbReference>
<dbReference type="GO" id="GO:0005886">
    <property type="term" value="C:plasma membrane"/>
    <property type="evidence" value="ECO:0007669"/>
    <property type="project" value="UniProtKB-SubCell"/>
</dbReference>
<keyword evidence="3 6" id="KW-0812">Transmembrane</keyword>
<keyword evidence="4 6" id="KW-1133">Transmembrane helix</keyword>
<evidence type="ECO:0000256" key="1">
    <source>
        <dbReference type="ARBA" id="ARBA00004162"/>
    </source>
</evidence>
<comment type="caution">
    <text evidence="8">The sequence shown here is derived from an EMBL/GenBank/DDBJ whole genome shotgun (WGS) entry which is preliminary data.</text>
</comment>
<comment type="subcellular location">
    <subcellularLocation>
        <location evidence="1">Cell membrane</location>
        <topology evidence="1">Single-pass membrane protein</topology>
    </subcellularLocation>
</comment>
<evidence type="ECO:0000256" key="2">
    <source>
        <dbReference type="ARBA" id="ARBA00022475"/>
    </source>
</evidence>
<organism evidence="8 9">
    <name type="scientific">Macrococcus carouselicus</name>
    <dbReference type="NCBI Taxonomy" id="69969"/>
    <lineage>
        <taxon>Bacteria</taxon>
        <taxon>Bacillati</taxon>
        <taxon>Bacillota</taxon>
        <taxon>Bacilli</taxon>
        <taxon>Bacillales</taxon>
        <taxon>Staphylococcaceae</taxon>
        <taxon>Macrococcus</taxon>
    </lineage>
</organism>
<proteinExistence type="predicted"/>
<evidence type="ECO:0000256" key="4">
    <source>
        <dbReference type="ARBA" id="ARBA00022989"/>
    </source>
</evidence>
<keyword evidence="2" id="KW-1003">Cell membrane</keyword>
<gene>
    <name evidence="8" type="ORF">ERX40_02090</name>
</gene>
<dbReference type="RefSeq" id="WP_133416840.1">
    <property type="nucleotide sequence ID" value="NZ_SCWD01000001.1"/>
</dbReference>
<keyword evidence="5 6" id="KW-0472">Membrane</keyword>
<dbReference type="PANTHER" id="PTHR33885">
    <property type="entry name" value="PHAGE SHOCK PROTEIN C"/>
    <property type="match status" value="1"/>
</dbReference>
<dbReference type="AlphaFoldDB" id="A0A9Q8FRE0"/>
<name>A0A9Q8FRE0_9STAP</name>
<sequence>MKKRLTRSTSDRYLTGLLGGTARYLNMDSSMVRVIFLLVSFLTVHIPTFFLYFIISFFVPAETEVHPDEY</sequence>
<protein>
    <submittedName>
        <fullName evidence="8">PspC domain-containing protein</fullName>
    </submittedName>
</protein>
<evidence type="ECO:0000313" key="8">
    <source>
        <dbReference type="EMBL" id="TDM03979.1"/>
    </source>
</evidence>
<dbReference type="PANTHER" id="PTHR33885:SF3">
    <property type="entry name" value="PHAGE SHOCK PROTEIN C"/>
    <property type="match status" value="1"/>
</dbReference>
<dbReference type="EMBL" id="SCWD01000001">
    <property type="protein sequence ID" value="TDM03979.1"/>
    <property type="molecule type" value="Genomic_DNA"/>
</dbReference>
<evidence type="ECO:0000259" key="7">
    <source>
        <dbReference type="Pfam" id="PF04024"/>
    </source>
</evidence>
<evidence type="ECO:0000313" key="9">
    <source>
        <dbReference type="Proteomes" id="UP000295280"/>
    </source>
</evidence>
<evidence type="ECO:0000256" key="3">
    <source>
        <dbReference type="ARBA" id="ARBA00022692"/>
    </source>
</evidence>
<evidence type="ECO:0000256" key="6">
    <source>
        <dbReference type="SAM" id="Phobius"/>
    </source>
</evidence>
<feature type="domain" description="Phage shock protein PspC N-terminal" evidence="7">
    <location>
        <begin position="3"/>
        <end position="62"/>
    </location>
</feature>
<evidence type="ECO:0000256" key="5">
    <source>
        <dbReference type="ARBA" id="ARBA00023136"/>
    </source>
</evidence>
<dbReference type="InterPro" id="IPR052027">
    <property type="entry name" value="PspC"/>
</dbReference>
<accession>A0A9Q8FRE0</accession>
<dbReference type="Pfam" id="PF04024">
    <property type="entry name" value="PspC"/>
    <property type="match status" value="1"/>
</dbReference>
<feature type="transmembrane region" description="Helical" evidence="6">
    <location>
        <begin position="34"/>
        <end position="59"/>
    </location>
</feature>